<comment type="similarity">
    <text evidence="1">Belongs to the glycosyltransferase 90 family.</text>
</comment>
<dbReference type="Pfam" id="PF05686">
    <property type="entry name" value="Glyco_transf_90"/>
    <property type="match status" value="1"/>
</dbReference>
<feature type="domain" description="Glycosyl transferase CAP10" evidence="3">
    <location>
        <begin position="2"/>
        <end position="95"/>
    </location>
</feature>
<dbReference type="InterPro" id="IPR051091">
    <property type="entry name" value="O-Glucosyltr/Glycosyltrsf_90"/>
</dbReference>
<evidence type="ECO:0000313" key="5">
    <source>
        <dbReference type="Proteomes" id="UP000237347"/>
    </source>
</evidence>
<dbReference type="InterPro" id="IPR006598">
    <property type="entry name" value="CAP10"/>
</dbReference>
<keyword evidence="2" id="KW-0808">Transferase</keyword>
<evidence type="ECO:0000256" key="2">
    <source>
        <dbReference type="ARBA" id="ARBA00022679"/>
    </source>
</evidence>
<dbReference type="AlphaFoldDB" id="A0AAW0KWJ6"/>
<evidence type="ECO:0000313" key="4">
    <source>
        <dbReference type="EMBL" id="KAK7843607.1"/>
    </source>
</evidence>
<sequence>MESLSMDRVYDYMFHLITEYSKLQDFKPFPPSSAQEVCPESLLCFADEKQRQFLEKSTAFPSQAPPCTLQHANSNLIKSWIEQKKKNIKDVEDMERVKAERRAY</sequence>
<evidence type="ECO:0000259" key="3">
    <source>
        <dbReference type="Pfam" id="PF05686"/>
    </source>
</evidence>
<accession>A0AAW0KWJ6</accession>
<name>A0AAW0KWJ6_QUESU</name>
<dbReference type="GO" id="GO:0016740">
    <property type="term" value="F:transferase activity"/>
    <property type="evidence" value="ECO:0007669"/>
    <property type="project" value="UniProtKB-KW"/>
</dbReference>
<gene>
    <name evidence="4" type="ORF">CFP56_012086</name>
</gene>
<protein>
    <recommendedName>
        <fullName evidence="3">Glycosyl transferase CAP10 domain-containing protein</fullName>
    </recommendedName>
</protein>
<organism evidence="4 5">
    <name type="scientific">Quercus suber</name>
    <name type="common">Cork oak</name>
    <dbReference type="NCBI Taxonomy" id="58331"/>
    <lineage>
        <taxon>Eukaryota</taxon>
        <taxon>Viridiplantae</taxon>
        <taxon>Streptophyta</taxon>
        <taxon>Embryophyta</taxon>
        <taxon>Tracheophyta</taxon>
        <taxon>Spermatophyta</taxon>
        <taxon>Magnoliopsida</taxon>
        <taxon>eudicotyledons</taxon>
        <taxon>Gunneridae</taxon>
        <taxon>Pentapetalae</taxon>
        <taxon>rosids</taxon>
        <taxon>fabids</taxon>
        <taxon>Fagales</taxon>
        <taxon>Fagaceae</taxon>
        <taxon>Quercus</taxon>
    </lineage>
</organism>
<reference evidence="4 5" key="1">
    <citation type="journal article" date="2018" name="Sci. Data">
        <title>The draft genome sequence of cork oak.</title>
        <authorList>
            <person name="Ramos A.M."/>
            <person name="Usie A."/>
            <person name="Barbosa P."/>
            <person name="Barros P.M."/>
            <person name="Capote T."/>
            <person name="Chaves I."/>
            <person name="Simoes F."/>
            <person name="Abreu I."/>
            <person name="Carrasquinho I."/>
            <person name="Faro C."/>
            <person name="Guimaraes J.B."/>
            <person name="Mendonca D."/>
            <person name="Nobrega F."/>
            <person name="Rodrigues L."/>
            <person name="Saibo N.J.M."/>
            <person name="Varela M.C."/>
            <person name="Egas C."/>
            <person name="Matos J."/>
            <person name="Miguel C.M."/>
            <person name="Oliveira M.M."/>
            <person name="Ricardo C.P."/>
            <person name="Goncalves S."/>
        </authorList>
    </citation>
    <scope>NUCLEOTIDE SEQUENCE [LARGE SCALE GENOMIC DNA]</scope>
    <source>
        <strain evidence="5">cv. HL8</strain>
    </source>
</reference>
<dbReference type="PANTHER" id="PTHR12203">
    <property type="entry name" value="KDEL LYS-ASP-GLU-LEU CONTAINING - RELATED"/>
    <property type="match status" value="1"/>
</dbReference>
<dbReference type="EMBL" id="PKMF04000199">
    <property type="protein sequence ID" value="KAK7843607.1"/>
    <property type="molecule type" value="Genomic_DNA"/>
</dbReference>
<keyword evidence="5" id="KW-1185">Reference proteome</keyword>
<proteinExistence type="inferred from homology"/>
<evidence type="ECO:0000256" key="1">
    <source>
        <dbReference type="ARBA" id="ARBA00010118"/>
    </source>
</evidence>
<dbReference type="Proteomes" id="UP000237347">
    <property type="component" value="Unassembled WGS sequence"/>
</dbReference>
<dbReference type="PANTHER" id="PTHR12203:SF35">
    <property type="entry name" value="PROTEIN O-GLUCOSYLTRANSFERASE 1"/>
    <property type="match status" value="1"/>
</dbReference>
<comment type="caution">
    <text evidence="4">The sequence shown here is derived from an EMBL/GenBank/DDBJ whole genome shotgun (WGS) entry which is preliminary data.</text>
</comment>